<organism evidence="2 3">
    <name type="scientific">Lentinula aff. detonsa</name>
    <dbReference type="NCBI Taxonomy" id="2804958"/>
    <lineage>
        <taxon>Eukaryota</taxon>
        <taxon>Fungi</taxon>
        <taxon>Dikarya</taxon>
        <taxon>Basidiomycota</taxon>
        <taxon>Agaricomycotina</taxon>
        <taxon>Agaricomycetes</taxon>
        <taxon>Agaricomycetidae</taxon>
        <taxon>Agaricales</taxon>
        <taxon>Marasmiineae</taxon>
        <taxon>Omphalotaceae</taxon>
        <taxon>Lentinula</taxon>
    </lineage>
</organism>
<dbReference type="Proteomes" id="UP001163798">
    <property type="component" value="Unassembled WGS sequence"/>
</dbReference>
<evidence type="ECO:0000256" key="1">
    <source>
        <dbReference type="SAM" id="Phobius"/>
    </source>
</evidence>
<keyword evidence="3" id="KW-1185">Reference proteome</keyword>
<dbReference type="EMBL" id="MU793283">
    <property type="protein sequence ID" value="KAJ3787929.1"/>
    <property type="molecule type" value="Genomic_DNA"/>
</dbReference>
<protein>
    <submittedName>
        <fullName evidence="2">Uncharacterized protein</fullName>
    </submittedName>
</protein>
<comment type="caution">
    <text evidence="2">The sequence shown here is derived from an EMBL/GenBank/DDBJ whole genome shotgun (WGS) entry which is preliminary data.</text>
</comment>
<reference evidence="2" key="1">
    <citation type="submission" date="2022-08" db="EMBL/GenBank/DDBJ databases">
        <authorList>
            <consortium name="DOE Joint Genome Institute"/>
            <person name="Min B."/>
            <person name="Riley R."/>
            <person name="Sierra-Patev S."/>
            <person name="Naranjo-Ortiz M."/>
            <person name="Looney B."/>
            <person name="Konkel Z."/>
            <person name="Slot J.C."/>
            <person name="Sakamoto Y."/>
            <person name="Steenwyk J.L."/>
            <person name="Rokas A."/>
            <person name="Carro J."/>
            <person name="Camarero S."/>
            <person name="Ferreira P."/>
            <person name="Molpeceres G."/>
            <person name="Ruiz-Duenas F.J."/>
            <person name="Serrano A."/>
            <person name="Henrissat B."/>
            <person name="Drula E."/>
            <person name="Hughes K.W."/>
            <person name="Mata J.L."/>
            <person name="Ishikawa N.K."/>
            <person name="Vargas-Isla R."/>
            <person name="Ushijima S."/>
            <person name="Smith C.A."/>
            <person name="Ahrendt S."/>
            <person name="Andreopoulos W."/>
            <person name="He G."/>
            <person name="Labutti K."/>
            <person name="Lipzen A."/>
            <person name="Ng V."/>
            <person name="Sandor L."/>
            <person name="Barry K."/>
            <person name="Martinez A.T."/>
            <person name="Xiao Y."/>
            <person name="Gibbons J.G."/>
            <person name="Terashima K."/>
            <person name="Hibbett D.S."/>
            <person name="Grigoriev I.V."/>
        </authorList>
    </citation>
    <scope>NUCLEOTIDE SEQUENCE</scope>
    <source>
        <strain evidence="2">TFB10291</strain>
    </source>
</reference>
<proteinExistence type="predicted"/>
<keyword evidence="1" id="KW-0812">Transmembrane</keyword>
<feature type="transmembrane region" description="Helical" evidence="1">
    <location>
        <begin position="51"/>
        <end position="74"/>
    </location>
</feature>
<name>A0AA38KBJ7_9AGAR</name>
<evidence type="ECO:0000313" key="2">
    <source>
        <dbReference type="EMBL" id="KAJ3787929.1"/>
    </source>
</evidence>
<keyword evidence="1" id="KW-0472">Membrane</keyword>
<keyword evidence="1" id="KW-1133">Transmembrane helix</keyword>
<accession>A0AA38KBJ7</accession>
<evidence type="ECO:0000313" key="3">
    <source>
        <dbReference type="Proteomes" id="UP001163798"/>
    </source>
</evidence>
<sequence length="489" mass="55122">MSYFANSLAFARHILDDQPVQIISTTAMLAILWVLFAGDGALLARARHVQGLGVFVLLPFGFKVTFIYFLLYVVCTTYGATPPLPSQSPDPEYRAVLPETDPDDYWAPPTRSMSSLRPQTIQLPVRGWSIDVKFSLESPRVVLEEYHFNFAEELDKNLAIPGRSGTVDIEYTVNPTDHRDPDLLFDIWDARLKIIHRQHRRISIYEFTLTQVSIPLPIDKIPPQLRKGGAGGNRWSIKAPDFPQFRDFVQGALKPEQQVVSTTGNFSDTQYFEQTIPSVDLAQVRVFIIVPILKAISFESNSLYGGVYHSPFYGDTKNFTWDSLTCVSLASVQIFARDYRAILEASPNLRTMKINRPGEGDGGPELQEPDEVVRANRLETLHLTNCKVDVRDFLSASVVDLPEVTELVLSCHETKQSFKAHEMGVKWEGIHILKLSTTFGGQFIHDCEARLSTDSMLEIIIFSELPMGSIEIASVPFQNFIQVIMVFEM</sequence>
<feature type="transmembrane region" description="Helical" evidence="1">
    <location>
        <begin position="20"/>
        <end position="44"/>
    </location>
</feature>
<gene>
    <name evidence="2" type="ORF">GGU10DRAFT_414361</name>
</gene>
<dbReference type="AlphaFoldDB" id="A0AA38KBJ7"/>